<dbReference type="InterPro" id="IPR011011">
    <property type="entry name" value="Znf_FYVE_PHD"/>
</dbReference>
<dbReference type="OrthoDB" id="59946at2759"/>
<protein>
    <recommendedName>
        <fullName evidence="9">FYVE-type domain-containing protein</fullName>
    </recommendedName>
</protein>
<keyword evidence="3" id="KW-0862">Zinc</keyword>
<keyword evidence="2 4" id="KW-0863">Zinc-finger</keyword>
<evidence type="ECO:0000259" key="6">
    <source>
        <dbReference type="PROSITE" id="PS50178"/>
    </source>
</evidence>
<dbReference type="PANTHER" id="PTHR13510">
    <property type="entry name" value="FYVE-FINGER-CONTAINING RAB5 EFFECTOR PROTEIN RABENOSYN-5-RELATED"/>
    <property type="match status" value="1"/>
</dbReference>
<dbReference type="EMBL" id="KI913122">
    <property type="protein sequence ID" value="ETV82462.1"/>
    <property type="molecule type" value="Genomic_DNA"/>
</dbReference>
<evidence type="ECO:0000256" key="1">
    <source>
        <dbReference type="ARBA" id="ARBA00022723"/>
    </source>
</evidence>
<dbReference type="SUPFAM" id="SSF57903">
    <property type="entry name" value="FYVE/PHD zinc finger"/>
    <property type="match status" value="1"/>
</dbReference>
<dbReference type="InterPro" id="IPR052727">
    <property type="entry name" value="Rab4/Rab5_effector"/>
</dbReference>
<evidence type="ECO:0000256" key="2">
    <source>
        <dbReference type="ARBA" id="ARBA00022771"/>
    </source>
</evidence>
<dbReference type="SUPFAM" id="SSF55961">
    <property type="entry name" value="Bet v1-like"/>
    <property type="match status" value="1"/>
</dbReference>
<evidence type="ECO:0000259" key="7">
    <source>
        <dbReference type="PROSITE" id="PS50848"/>
    </source>
</evidence>
<sequence>MHSSRSMFTSPQLSIEEQEMLVLVATNAFRNFIESTRLIGPKGALFKSASNTSINLAHASLFHGSTIVKGCTVGDVSAYHLTAMTSTESYCRVNQCIDTKLLYTLEVPTPDHPHHYLALRWFAMASTVPMVKPRDFVVLEYLDSFHDAHGRTGWARCIHSIEHRSAPSLLESHGYVRGNIQNSGIVVYHDDVDSISRANIMLLCDKKTSMASKLFVKSMIQGMFRHFDTLNERIQVYRHSMRLSQRSSTGSGVNRSPRSPSSQYGDNEIESADRASRKHCVFCAKRFHLFRRPESCETCHQVVCSKCMRRITKASKHKVCMSCFMQHQCGNMPSNPFTDCLWMGDGSARPSWAQSQASVSPSLVLRSSFASTVEPAFQLYD</sequence>
<dbReference type="GO" id="GO:0008270">
    <property type="term" value="F:zinc ion binding"/>
    <property type="evidence" value="ECO:0007669"/>
    <property type="project" value="UniProtKB-KW"/>
</dbReference>
<keyword evidence="1" id="KW-0479">Metal-binding</keyword>
<evidence type="ECO:0000256" key="4">
    <source>
        <dbReference type="PROSITE-ProRule" id="PRU00091"/>
    </source>
</evidence>
<dbReference type="Gene3D" id="3.30.530.20">
    <property type="match status" value="1"/>
</dbReference>
<dbReference type="CDD" id="cd00065">
    <property type="entry name" value="FYVE_like_SF"/>
    <property type="match status" value="1"/>
</dbReference>
<dbReference type="InterPro" id="IPR013083">
    <property type="entry name" value="Znf_RING/FYVE/PHD"/>
</dbReference>
<feature type="compositionally biased region" description="Polar residues" evidence="5">
    <location>
        <begin position="242"/>
        <end position="265"/>
    </location>
</feature>
<proteinExistence type="predicted"/>
<dbReference type="Gene3D" id="3.30.40.10">
    <property type="entry name" value="Zinc/RING finger domain, C3HC4 (zinc finger)"/>
    <property type="match status" value="1"/>
</dbReference>
<feature type="domain" description="START" evidence="7">
    <location>
        <begin position="129"/>
        <end position="239"/>
    </location>
</feature>
<dbReference type="GeneID" id="20807087"/>
<dbReference type="PROSITE" id="PS50848">
    <property type="entry name" value="START"/>
    <property type="match status" value="1"/>
</dbReference>
<evidence type="ECO:0008006" key="9">
    <source>
        <dbReference type="Google" id="ProtNLM"/>
    </source>
</evidence>
<dbReference type="InterPro" id="IPR023393">
    <property type="entry name" value="START-like_dom_sf"/>
</dbReference>
<dbReference type="InterPro" id="IPR017455">
    <property type="entry name" value="Znf_FYVE-rel"/>
</dbReference>
<dbReference type="Pfam" id="PF01852">
    <property type="entry name" value="START"/>
    <property type="match status" value="1"/>
</dbReference>
<dbReference type="InterPro" id="IPR002913">
    <property type="entry name" value="START_lipid-bd_dom"/>
</dbReference>
<accession>W4GRY6</accession>
<feature type="region of interest" description="Disordered" evidence="5">
    <location>
        <begin position="241"/>
        <end position="270"/>
    </location>
</feature>
<organism evidence="8">
    <name type="scientific">Aphanomyces astaci</name>
    <name type="common">Crayfish plague agent</name>
    <dbReference type="NCBI Taxonomy" id="112090"/>
    <lineage>
        <taxon>Eukaryota</taxon>
        <taxon>Sar</taxon>
        <taxon>Stramenopiles</taxon>
        <taxon>Oomycota</taxon>
        <taxon>Saprolegniomycetes</taxon>
        <taxon>Saprolegniales</taxon>
        <taxon>Verrucalvaceae</taxon>
        <taxon>Aphanomyces</taxon>
    </lineage>
</organism>
<feature type="domain" description="FYVE-type" evidence="6">
    <location>
        <begin position="274"/>
        <end position="328"/>
    </location>
</feature>
<dbReference type="AlphaFoldDB" id="W4GRY6"/>
<evidence type="ECO:0000256" key="5">
    <source>
        <dbReference type="SAM" id="MobiDB-lite"/>
    </source>
</evidence>
<dbReference type="PANTHER" id="PTHR13510:SF44">
    <property type="entry name" value="RABENOSYN-5"/>
    <property type="match status" value="1"/>
</dbReference>
<dbReference type="GO" id="GO:0008289">
    <property type="term" value="F:lipid binding"/>
    <property type="evidence" value="ECO:0007669"/>
    <property type="project" value="InterPro"/>
</dbReference>
<dbReference type="RefSeq" id="XP_009828131.1">
    <property type="nucleotide sequence ID" value="XM_009829829.1"/>
</dbReference>
<evidence type="ECO:0000313" key="8">
    <source>
        <dbReference type="EMBL" id="ETV82462.1"/>
    </source>
</evidence>
<gene>
    <name evidence="8" type="ORF">H257_05091</name>
</gene>
<dbReference type="VEuPathDB" id="FungiDB:H257_05091"/>
<evidence type="ECO:0000256" key="3">
    <source>
        <dbReference type="ARBA" id="ARBA00022833"/>
    </source>
</evidence>
<dbReference type="PROSITE" id="PS50178">
    <property type="entry name" value="ZF_FYVE"/>
    <property type="match status" value="1"/>
</dbReference>
<reference evidence="8" key="1">
    <citation type="submission" date="2013-12" db="EMBL/GenBank/DDBJ databases">
        <title>The Genome Sequence of Aphanomyces astaci APO3.</title>
        <authorList>
            <consortium name="The Broad Institute Genomics Platform"/>
            <person name="Russ C."/>
            <person name="Tyler B."/>
            <person name="van West P."/>
            <person name="Dieguez-Uribeondo J."/>
            <person name="Young S.K."/>
            <person name="Zeng Q."/>
            <person name="Gargeya S."/>
            <person name="Fitzgerald M."/>
            <person name="Abouelleil A."/>
            <person name="Alvarado L."/>
            <person name="Chapman S.B."/>
            <person name="Gainer-Dewar J."/>
            <person name="Goldberg J."/>
            <person name="Griggs A."/>
            <person name="Gujja S."/>
            <person name="Hansen M."/>
            <person name="Howarth C."/>
            <person name="Imamovic A."/>
            <person name="Ireland A."/>
            <person name="Larimer J."/>
            <person name="McCowan C."/>
            <person name="Murphy C."/>
            <person name="Pearson M."/>
            <person name="Poon T.W."/>
            <person name="Priest M."/>
            <person name="Roberts A."/>
            <person name="Saif S."/>
            <person name="Shea T."/>
            <person name="Sykes S."/>
            <person name="Wortman J."/>
            <person name="Nusbaum C."/>
            <person name="Birren B."/>
        </authorList>
    </citation>
    <scope>NUCLEOTIDE SEQUENCE [LARGE SCALE GENOMIC DNA]</scope>
    <source>
        <strain evidence="8">APO3</strain>
    </source>
</reference>
<name>W4GRY6_APHAT</name>